<name>A0AAD7PGN6_QUISA</name>
<feature type="region of interest" description="Disordered" evidence="9">
    <location>
        <begin position="184"/>
        <end position="213"/>
    </location>
</feature>
<evidence type="ECO:0000313" key="11">
    <source>
        <dbReference type="EMBL" id="KAJ7954928.1"/>
    </source>
</evidence>
<evidence type="ECO:0000256" key="3">
    <source>
        <dbReference type="ARBA" id="ARBA00022679"/>
    </source>
</evidence>
<dbReference type="FunFam" id="3.30.40.10:FF:000874">
    <property type="entry name" value="E3 ubiquitin-protein ligase RHF1A"/>
    <property type="match status" value="1"/>
</dbReference>
<evidence type="ECO:0000256" key="8">
    <source>
        <dbReference type="PROSITE-ProRule" id="PRU00175"/>
    </source>
</evidence>
<evidence type="ECO:0000313" key="12">
    <source>
        <dbReference type="Proteomes" id="UP001163823"/>
    </source>
</evidence>
<dbReference type="PANTHER" id="PTHR46463">
    <property type="entry name" value="ZINC FINGER, RING/FYVE/PHD-TYPE"/>
    <property type="match status" value="1"/>
</dbReference>
<protein>
    <recommendedName>
        <fullName evidence="2">RING-type E3 ubiquitin transferase</fullName>
        <ecNumber evidence="2">2.3.2.27</ecNumber>
    </recommendedName>
</protein>
<keyword evidence="5 8" id="KW-0863">Zinc-finger</keyword>
<feature type="compositionally biased region" description="Polar residues" evidence="9">
    <location>
        <begin position="253"/>
        <end position="263"/>
    </location>
</feature>
<gene>
    <name evidence="11" type="ORF">O6P43_021605</name>
</gene>
<feature type="region of interest" description="Disordered" evidence="9">
    <location>
        <begin position="327"/>
        <end position="367"/>
    </location>
</feature>
<dbReference type="PANTHER" id="PTHR46463:SF16">
    <property type="entry name" value="E3 UBIQUITIN-PROTEIN LIGASE RHF1A"/>
    <property type="match status" value="1"/>
</dbReference>
<dbReference type="AlphaFoldDB" id="A0AAD7PGN6"/>
<dbReference type="SUPFAM" id="SSF57850">
    <property type="entry name" value="RING/U-box"/>
    <property type="match status" value="1"/>
</dbReference>
<dbReference type="GO" id="GO:0061630">
    <property type="term" value="F:ubiquitin protein ligase activity"/>
    <property type="evidence" value="ECO:0007669"/>
    <property type="project" value="UniProtKB-EC"/>
</dbReference>
<comment type="caution">
    <text evidence="11">The sequence shown here is derived from an EMBL/GenBank/DDBJ whole genome shotgun (WGS) entry which is preliminary data.</text>
</comment>
<evidence type="ECO:0000256" key="1">
    <source>
        <dbReference type="ARBA" id="ARBA00000900"/>
    </source>
</evidence>
<dbReference type="Pfam" id="PF13639">
    <property type="entry name" value="zf-RING_2"/>
    <property type="match status" value="1"/>
</dbReference>
<dbReference type="SMART" id="SM00184">
    <property type="entry name" value="RING"/>
    <property type="match status" value="1"/>
</dbReference>
<dbReference type="GO" id="GO:0008270">
    <property type="term" value="F:zinc ion binding"/>
    <property type="evidence" value="ECO:0007669"/>
    <property type="project" value="UniProtKB-KW"/>
</dbReference>
<evidence type="ECO:0000256" key="5">
    <source>
        <dbReference type="ARBA" id="ARBA00022771"/>
    </source>
</evidence>
<keyword evidence="4" id="KW-0479">Metal-binding</keyword>
<dbReference type="EMBL" id="JARAOO010000009">
    <property type="protein sequence ID" value="KAJ7954928.1"/>
    <property type="molecule type" value="Genomic_DNA"/>
</dbReference>
<feature type="compositionally biased region" description="Low complexity" evidence="9">
    <location>
        <begin position="331"/>
        <end position="348"/>
    </location>
</feature>
<dbReference type="PROSITE" id="PS50089">
    <property type="entry name" value="ZF_RING_2"/>
    <property type="match status" value="1"/>
</dbReference>
<feature type="region of interest" description="Disordered" evidence="9">
    <location>
        <begin position="241"/>
        <end position="263"/>
    </location>
</feature>
<keyword evidence="6" id="KW-0833">Ubl conjugation pathway</keyword>
<feature type="compositionally biased region" description="Low complexity" evidence="9">
    <location>
        <begin position="193"/>
        <end position="208"/>
    </location>
</feature>
<dbReference type="Gene3D" id="3.30.40.10">
    <property type="entry name" value="Zinc/RING finger domain, C3HC4 (zinc finger)"/>
    <property type="match status" value="1"/>
</dbReference>
<evidence type="ECO:0000256" key="6">
    <source>
        <dbReference type="ARBA" id="ARBA00022786"/>
    </source>
</evidence>
<evidence type="ECO:0000256" key="7">
    <source>
        <dbReference type="ARBA" id="ARBA00022833"/>
    </source>
</evidence>
<keyword evidence="3" id="KW-0808">Transferase</keyword>
<reference evidence="11" key="1">
    <citation type="journal article" date="2023" name="Science">
        <title>Elucidation of the pathway for biosynthesis of saponin adjuvants from the soapbark tree.</title>
        <authorList>
            <person name="Reed J."/>
            <person name="Orme A."/>
            <person name="El-Demerdash A."/>
            <person name="Owen C."/>
            <person name="Martin L.B.B."/>
            <person name="Misra R.C."/>
            <person name="Kikuchi S."/>
            <person name="Rejzek M."/>
            <person name="Martin A.C."/>
            <person name="Harkess A."/>
            <person name="Leebens-Mack J."/>
            <person name="Louveau T."/>
            <person name="Stephenson M.J."/>
            <person name="Osbourn A."/>
        </authorList>
    </citation>
    <scope>NUCLEOTIDE SEQUENCE</scope>
    <source>
        <strain evidence="11">S10</strain>
    </source>
</reference>
<evidence type="ECO:0000256" key="9">
    <source>
        <dbReference type="SAM" id="MobiDB-lite"/>
    </source>
</evidence>
<feature type="domain" description="RING-type" evidence="10">
    <location>
        <begin position="38"/>
        <end position="78"/>
    </location>
</feature>
<sequence length="406" mass="43968">MANFTTSSSSAPPFLSEFPAISGASSSVAFDDTCEDSCSICLEPFSTNDPSTITSCKHEYHLHCILEWSQRSKECPICWQLLVLKDPASQELLAAVEAERLSRSRNVTSPAFTNFYNNLEHVDSEHLIFQEDSYSDDSDFDEHIMQHLVAAASRAHYVRMREGQRSSVAGPSHVLVFNSSANASGVHPTYTNSPESGGSSSTSAMQSSVDVQPPPSVFPPLFGMVSNSTNSEDDVPFKTRVLYSQPPPESPRRQNTSDMPSLSESIKYKLSAASARYKESISKSSRGLKEKLVARNNSVKELSKGVQREMNAGIAGVARMIERLDLTSKRSGTSSPAPSGTGGTSSFTVNGKSIEENNNEEPLREDSGLIVHDLSSDASLLVSGMVSNRAEVPPAHVQNGHRQSQG</sequence>
<dbReference type="InterPro" id="IPR001841">
    <property type="entry name" value="Znf_RING"/>
</dbReference>
<evidence type="ECO:0000256" key="2">
    <source>
        <dbReference type="ARBA" id="ARBA00012483"/>
    </source>
</evidence>
<keyword evidence="12" id="KW-1185">Reference proteome</keyword>
<evidence type="ECO:0000256" key="4">
    <source>
        <dbReference type="ARBA" id="ARBA00022723"/>
    </source>
</evidence>
<dbReference type="Proteomes" id="UP001163823">
    <property type="component" value="Chromosome 9"/>
</dbReference>
<organism evidence="11 12">
    <name type="scientific">Quillaja saponaria</name>
    <name type="common">Soap bark tree</name>
    <dbReference type="NCBI Taxonomy" id="32244"/>
    <lineage>
        <taxon>Eukaryota</taxon>
        <taxon>Viridiplantae</taxon>
        <taxon>Streptophyta</taxon>
        <taxon>Embryophyta</taxon>
        <taxon>Tracheophyta</taxon>
        <taxon>Spermatophyta</taxon>
        <taxon>Magnoliopsida</taxon>
        <taxon>eudicotyledons</taxon>
        <taxon>Gunneridae</taxon>
        <taxon>Pentapetalae</taxon>
        <taxon>rosids</taxon>
        <taxon>fabids</taxon>
        <taxon>Fabales</taxon>
        <taxon>Quillajaceae</taxon>
        <taxon>Quillaja</taxon>
    </lineage>
</organism>
<keyword evidence="7" id="KW-0862">Zinc</keyword>
<evidence type="ECO:0000259" key="10">
    <source>
        <dbReference type="PROSITE" id="PS50089"/>
    </source>
</evidence>
<dbReference type="KEGG" id="qsa:O6P43_021605"/>
<feature type="region of interest" description="Disordered" evidence="9">
    <location>
        <begin position="385"/>
        <end position="406"/>
    </location>
</feature>
<comment type="catalytic activity">
    <reaction evidence="1">
        <text>S-ubiquitinyl-[E2 ubiquitin-conjugating enzyme]-L-cysteine + [acceptor protein]-L-lysine = [E2 ubiquitin-conjugating enzyme]-L-cysteine + N(6)-ubiquitinyl-[acceptor protein]-L-lysine.</text>
        <dbReference type="EC" id="2.3.2.27"/>
    </reaction>
</comment>
<accession>A0AAD7PGN6</accession>
<proteinExistence type="predicted"/>
<dbReference type="EC" id="2.3.2.27" evidence="2"/>
<dbReference type="InterPro" id="IPR013083">
    <property type="entry name" value="Znf_RING/FYVE/PHD"/>
</dbReference>